<evidence type="ECO:0000256" key="6">
    <source>
        <dbReference type="ARBA" id="ARBA00023136"/>
    </source>
</evidence>
<keyword evidence="5 9" id="KW-1133">Transmembrane helix</keyword>
<dbReference type="CDD" id="cd08760">
    <property type="entry name" value="Cyt_b561_FRRS1_like"/>
    <property type="match status" value="1"/>
</dbReference>
<proteinExistence type="predicted"/>
<dbReference type="GO" id="GO:0016020">
    <property type="term" value="C:membrane"/>
    <property type="evidence" value="ECO:0007669"/>
    <property type="project" value="UniProtKB-SubCell"/>
</dbReference>
<keyword evidence="4" id="KW-0249">Electron transport</keyword>
<feature type="region of interest" description="Disordered" evidence="8">
    <location>
        <begin position="226"/>
        <end position="259"/>
    </location>
</feature>
<feature type="compositionally biased region" description="Low complexity" evidence="8">
    <location>
        <begin position="226"/>
        <end position="245"/>
    </location>
</feature>
<comment type="caution">
    <text evidence="11">The sequence shown here is derived from an EMBL/GenBank/DDBJ whole genome shotgun (WGS) entry which is preliminary data.</text>
</comment>
<feature type="transmembrane region" description="Helical" evidence="9">
    <location>
        <begin position="60"/>
        <end position="78"/>
    </location>
</feature>
<dbReference type="AlphaFoldDB" id="A0ABD2J1I7"/>
<protein>
    <recommendedName>
        <fullName evidence="10">Cytochrome b561 domain-containing protein</fullName>
    </recommendedName>
</protein>
<evidence type="ECO:0000313" key="12">
    <source>
        <dbReference type="Proteomes" id="UP001620645"/>
    </source>
</evidence>
<feature type="coiled-coil region" evidence="7">
    <location>
        <begin position="311"/>
        <end position="341"/>
    </location>
</feature>
<evidence type="ECO:0000256" key="8">
    <source>
        <dbReference type="SAM" id="MobiDB-lite"/>
    </source>
</evidence>
<evidence type="ECO:0000256" key="1">
    <source>
        <dbReference type="ARBA" id="ARBA00004370"/>
    </source>
</evidence>
<keyword evidence="3 9" id="KW-0812">Transmembrane</keyword>
<feature type="domain" description="Cytochrome b561" evidence="10">
    <location>
        <begin position="43"/>
        <end position="151"/>
    </location>
</feature>
<evidence type="ECO:0000256" key="3">
    <source>
        <dbReference type="ARBA" id="ARBA00022692"/>
    </source>
</evidence>
<feature type="transmembrane region" description="Helical" evidence="9">
    <location>
        <begin position="263"/>
        <end position="287"/>
    </location>
</feature>
<dbReference type="SMART" id="SM00665">
    <property type="entry name" value="B561"/>
    <property type="match status" value="1"/>
</dbReference>
<evidence type="ECO:0000259" key="10">
    <source>
        <dbReference type="SMART" id="SM00665"/>
    </source>
</evidence>
<feature type="transmembrane region" description="Helical" evidence="9">
    <location>
        <begin position="35"/>
        <end position="54"/>
    </location>
</feature>
<organism evidence="11 12">
    <name type="scientific">Heterodera schachtii</name>
    <name type="common">Sugarbeet cyst nematode worm</name>
    <name type="synonym">Tylenchus schachtii</name>
    <dbReference type="NCBI Taxonomy" id="97005"/>
    <lineage>
        <taxon>Eukaryota</taxon>
        <taxon>Metazoa</taxon>
        <taxon>Ecdysozoa</taxon>
        <taxon>Nematoda</taxon>
        <taxon>Chromadorea</taxon>
        <taxon>Rhabditida</taxon>
        <taxon>Tylenchina</taxon>
        <taxon>Tylenchomorpha</taxon>
        <taxon>Tylenchoidea</taxon>
        <taxon>Heteroderidae</taxon>
        <taxon>Heteroderinae</taxon>
        <taxon>Heterodera</taxon>
    </lineage>
</organism>
<evidence type="ECO:0000256" key="2">
    <source>
        <dbReference type="ARBA" id="ARBA00022448"/>
    </source>
</evidence>
<evidence type="ECO:0000256" key="7">
    <source>
        <dbReference type="SAM" id="Coils"/>
    </source>
</evidence>
<feature type="transmembrane region" description="Helical" evidence="9">
    <location>
        <begin position="136"/>
        <end position="164"/>
    </location>
</feature>
<dbReference type="Proteomes" id="UP001620645">
    <property type="component" value="Unassembled WGS sequence"/>
</dbReference>
<keyword evidence="2" id="KW-0813">Transport</keyword>
<feature type="region of interest" description="Disordered" evidence="8">
    <location>
        <begin position="384"/>
        <end position="407"/>
    </location>
</feature>
<name>A0ABD2J1I7_HETSC</name>
<evidence type="ECO:0000313" key="11">
    <source>
        <dbReference type="EMBL" id="KAL3085396.1"/>
    </source>
</evidence>
<accession>A0ABD2J1I7</accession>
<keyword evidence="12" id="KW-1185">Reference proteome</keyword>
<evidence type="ECO:0000256" key="9">
    <source>
        <dbReference type="SAM" id="Phobius"/>
    </source>
</evidence>
<sequence length="637" mass="71907">MLYQKIRATTSDAYYYCAQKTFCSKARKFVPKIHLSIRQVLFMVFTLGISLLLVHRTLNFLSVIVMLVPVGFVVLFAGRWSCPWFGNIRIGWAVWHSLTGAVSVFFALTQPLGALFRCGIIHPKRPLFNWAHRGVGLTAFVLALFSIYFDLTNIFYIMAILIILPRLRFRRFSSITIIVLLLLFAPKINAKTTISTEDAKINIDGPLCWVQRFTGQIFPGIVCTSTVPTETTPEPTTISPTSTTKTNDDGNEDDADSLSPTTKTLWCIGILLTLLVVSMLFFPCWPIKLIKSLTKRKQKNAGEISKPMNGKEKQKKLCKKLDDLIKVVEEKQTKLRQMREQSDDGKMSRWTEFVDELAAFEADLQQRHAEFDEIFPILVATSSSSSTGSVTRRKFSKKEKKDKDNAAGRGEKLKNIFQNIRIDLENYHIHLNKREKHLQEMESLKNFSIENWQERYVNWVVQTNACVSDVFERIKKKRSSKKKQNSKNWAGSVTRREFINEICSSGFPTTPLEMALVADKLTNGKELIAPDVFMNALNDKYLPHFVPTTSFSVPKTARNPHISVSMPPTALPVSLSVPPTASLISVSMPAKATTNSVDVPVTASTATTSNTNSTFFIPPTCTICRSHDHMNKDCPKQ</sequence>
<dbReference type="InterPro" id="IPR006593">
    <property type="entry name" value="Cyt_b561/ferric_Rdtase_TM"/>
</dbReference>
<keyword evidence="7" id="KW-0175">Coiled coil</keyword>
<feature type="transmembrane region" description="Helical" evidence="9">
    <location>
        <begin position="90"/>
        <end position="116"/>
    </location>
</feature>
<evidence type="ECO:0000256" key="4">
    <source>
        <dbReference type="ARBA" id="ARBA00022982"/>
    </source>
</evidence>
<dbReference type="EMBL" id="JBICCN010000232">
    <property type="protein sequence ID" value="KAL3085396.1"/>
    <property type="molecule type" value="Genomic_DNA"/>
</dbReference>
<reference evidence="11 12" key="1">
    <citation type="submission" date="2024-10" db="EMBL/GenBank/DDBJ databases">
        <authorList>
            <person name="Kim D."/>
        </authorList>
    </citation>
    <scope>NUCLEOTIDE SEQUENCE [LARGE SCALE GENOMIC DNA]</scope>
    <source>
        <strain evidence="11">Taebaek</strain>
    </source>
</reference>
<evidence type="ECO:0000256" key="5">
    <source>
        <dbReference type="ARBA" id="ARBA00022989"/>
    </source>
</evidence>
<keyword evidence="6 9" id="KW-0472">Membrane</keyword>
<gene>
    <name evidence="11" type="ORF">niasHS_010465</name>
</gene>
<comment type="subcellular location">
    <subcellularLocation>
        <location evidence="1">Membrane</location>
    </subcellularLocation>
</comment>